<name>A0A059KVT9_9PSED</name>
<comment type="caution">
    <text evidence="1">The sequence shown here is derived from an EMBL/GenBank/DDBJ whole genome shotgun (WGS) entry which is preliminary data.</text>
</comment>
<accession>A0A059KVT9</accession>
<sequence>MAHSVHFKWQNLRMGMAVEAIVMHLGVAAEADAEAKAEVVARWTETATENLRGSERTRRWLKMLQGNAYSNSRLRLIAKQSTALKDLIDHPIWQALGYTRITRERIRGTLPATEVPAFKAYQLTGLPCTTSAARVAWLLLWLRVTPPLYPLLQSMLAEALRCELPRLLFGPPWQSWGHQLSELLRERLQGLLGGRRLRWYDTEQALTGMTQYWSVLRTWGMGTPLFHDEAEWCQFCEVCDRLRKEQLSAVFNQLAVFDRQQETIFDSYTLRCLYQKVRRQRQSAANP</sequence>
<gene>
    <name evidence="1" type="ORF">V466_25690</name>
</gene>
<proteinExistence type="predicted"/>
<evidence type="ECO:0000313" key="2">
    <source>
        <dbReference type="Proteomes" id="UP000026739"/>
    </source>
</evidence>
<dbReference type="AlphaFoldDB" id="A0A059KVT9"/>
<reference evidence="1 2" key="1">
    <citation type="submission" date="2013-12" db="EMBL/GenBank/DDBJ databases">
        <authorList>
            <person name="Formusa P.A."/>
            <person name="Habash M."/>
            <person name="Lee H."/>
            <person name="Trevors J.T."/>
        </authorList>
    </citation>
    <scope>NUCLEOTIDE SEQUENCE [LARGE SCALE GENOMIC DNA]</scope>
    <source>
        <strain evidence="1 2">PD30</strain>
    </source>
</reference>
<organism evidence="1 2">
    <name type="scientific">Pseudomonas mandelii PD30</name>
    <dbReference type="NCBI Taxonomy" id="1419583"/>
    <lineage>
        <taxon>Bacteria</taxon>
        <taxon>Pseudomonadati</taxon>
        <taxon>Pseudomonadota</taxon>
        <taxon>Gammaproteobacteria</taxon>
        <taxon>Pseudomonadales</taxon>
        <taxon>Pseudomonadaceae</taxon>
        <taxon>Pseudomonas</taxon>
    </lineage>
</organism>
<dbReference type="RefSeq" id="WP_033060908.1">
    <property type="nucleotide sequence ID" value="NZ_AZQQ01000100.1"/>
</dbReference>
<dbReference type="EMBL" id="AZQQ01000100">
    <property type="protein sequence ID" value="KDD66178.1"/>
    <property type="molecule type" value="Genomic_DNA"/>
</dbReference>
<evidence type="ECO:0000313" key="1">
    <source>
        <dbReference type="EMBL" id="KDD66178.1"/>
    </source>
</evidence>
<protein>
    <submittedName>
        <fullName evidence="1">Uncharacterized protein</fullName>
    </submittedName>
</protein>
<dbReference type="Proteomes" id="UP000026739">
    <property type="component" value="Unassembled WGS sequence"/>
</dbReference>